<feature type="transmembrane region" description="Helical" evidence="7">
    <location>
        <begin position="382"/>
        <end position="400"/>
    </location>
</feature>
<dbReference type="RefSeq" id="WP_241443204.1">
    <property type="nucleotide sequence ID" value="NZ_BSUJ01000001.1"/>
</dbReference>
<dbReference type="Pfam" id="PF07690">
    <property type="entry name" value="MFS_1"/>
    <property type="match status" value="1"/>
</dbReference>
<keyword evidence="10" id="KW-1185">Reference proteome</keyword>
<feature type="transmembrane region" description="Helical" evidence="7">
    <location>
        <begin position="78"/>
        <end position="97"/>
    </location>
</feature>
<accession>A0ABQ6HJX7</accession>
<name>A0ABQ6HJX7_9MICO</name>
<keyword evidence="5 7" id="KW-1133">Transmembrane helix</keyword>
<feature type="transmembrane region" description="Helical" evidence="7">
    <location>
        <begin position="230"/>
        <end position="247"/>
    </location>
</feature>
<evidence type="ECO:0000259" key="8">
    <source>
        <dbReference type="PROSITE" id="PS50850"/>
    </source>
</evidence>
<feature type="transmembrane region" description="Helical" evidence="7">
    <location>
        <begin position="253"/>
        <end position="277"/>
    </location>
</feature>
<feature type="transmembrane region" description="Helical" evidence="7">
    <location>
        <begin position="51"/>
        <end position="71"/>
    </location>
</feature>
<evidence type="ECO:0000256" key="6">
    <source>
        <dbReference type="ARBA" id="ARBA00023136"/>
    </source>
</evidence>
<evidence type="ECO:0000256" key="7">
    <source>
        <dbReference type="SAM" id="Phobius"/>
    </source>
</evidence>
<dbReference type="InterPro" id="IPR036259">
    <property type="entry name" value="MFS_trans_sf"/>
</dbReference>
<evidence type="ECO:0000313" key="10">
    <source>
        <dbReference type="Proteomes" id="UP001157109"/>
    </source>
</evidence>
<evidence type="ECO:0000256" key="5">
    <source>
        <dbReference type="ARBA" id="ARBA00022989"/>
    </source>
</evidence>
<dbReference type="InterPro" id="IPR050171">
    <property type="entry name" value="MFS_Transporters"/>
</dbReference>
<protein>
    <submittedName>
        <fullName evidence="9">MFS transporter</fullName>
    </submittedName>
</protein>
<keyword evidence="3" id="KW-1003">Cell membrane</keyword>
<dbReference type="InterPro" id="IPR020846">
    <property type="entry name" value="MFS_dom"/>
</dbReference>
<evidence type="ECO:0000256" key="4">
    <source>
        <dbReference type="ARBA" id="ARBA00022692"/>
    </source>
</evidence>
<keyword evidence="4 7" id="KW-0812">Transmembrane</keyword>
<dbReference type="SUPFAM" id="SSF103473">
    <property type="entry name" value="MFS general substrate transporter"/>
    <property type="match status" value="1"/>
</dbReference>
<dbReference type="PROSITE" id="PS50850">
    <property type="entry name" value="MFS"/>
    <property type="match status" value="1"/>
</dbReference>
<comment type="subcellular location">
    <subcellularLocation>
        <location evidence="1">Cell membrane</location>
        <topology evidence="1">Multi-pass membrane protein</topology>
    </subcellularLocation>
</comment>
<feature type="transmembrane region" description="Helical" evidence="7">
    <location>
        <begin position="289"/>
        <end position="309"/>
    </location>
</feature>
<dbReference type="Proteomes" id="UP001157109">
    <property type="component" value="Unassembled WGS sequence"/>
</dbReference>
<evidence type="ECO:0000313" key="9">
    <source>
        <dbReference type="EMBL" id="GMA18776.1"/>
    </source>
</evidence>
<evidence type="ECO:0000256" key="2">
    <source>
        <dbReference type="ARBA" id="ARBA00022448"/>
    </source>
</evidence>
<dbReference type="EMBL" id="BSUJ01000001">
    <property type="protein sequence ID" value="GMA18776.1"/>
    <property type="molecule type" value="Genomic_DNA"/>
</dbReference>
<dbReference type="Gene3D" id="1.20.1250.20">
    <property type="entry name" value="MFS general substrate transporter like domains"/>
    <property type="match status" value="1"/>
</dbReference>
<dbReference type="InterPro" id="IPR011701">
    <property type="entry name" value="MFS"/>
</dbReference>
<dbReference type="PANTHER" id="PTHR23517:SF2">
    <property type="entry name" value="MULTIDRUG RESISTANCE PROTEIN MDTH"/>
    <property type="match status" value="1"/>
</dbReference>
<feature type="transmembrane region" description="Helical" evidence="7">
    <location>
        <begin position="137"/>
        <end position="162"/>
    </location>
</feature>
<feature type="transmembrane region" description="Helical" evidence="7">
    <location>
        <begin position="168"/>
        <end position="189"/>
    </location>
</feature>
<evidence type="ECO:0000256" key="3">
    <source>
        <dbReference type="ARBA" id="ARBA00022475"/>
    </source>
</evidence>
<dbReference type="PANTHER" id="PTHR23517">
    <property type="entry name" value="RESISTANCE PROTEIN MDTM, PUTATIVE-RELATED-RELATED"/>
    <property type="match status" value="1"/>
</dbReference>
<comment type="caution">
    <text evidence="9">The sequence shown here is derived from an EMBL/GenBank/DDBJ whole genome shotgun (WGS) entry which is preliminary data.</text>
</comment>
<reference evidence="10" key="1">
    <citation type="journal article" date="2019" name="Int. J. Syst. Evol. Microbiol.">
        <title>The Global Catalogue of Microorganisms (GCM) 10K type strain sequencing project: providing services to taxonomists for standard genome sequencing and annotation.</title>
        <authorList>
            <consortium name="The Broad Institute Genomics Platform"/>
            <consortium name="The Broad Institute Genome Sequencing Center for Infectious Disease"/>
            <person name="Wu L."/>
            <person name="Ma J."/>
        </authorList>
    </citation>
    <scope>NUCLEOTIDE SEQUENCE [LARGE SCALE GENOMIC DNA]</scope>
    <source>
        <strain evidence="10">NBRC 105830</strain>
    </source>
</reference>
<keyword evidence="6 7" id="KW-0472">Membrane</keyword>
<evidence type="ECO:0000256" key="1">
    <source>
        <dbReference type="ARBA" id="ARBA00004651"/>
    </source>
</evidence>
<sequence>MLQRLGFPDISRHRRFVTAIGVDAVGSGVYLPIAILYFVRTTSVGLAEVGLATSLSALAALPVVLLVGGLVDRVGAKRILLASNVIQAAGYVAYLVVDDFAGVFLAIALTAVGQSAFWGSFSPMVAAISTAQEREKWFGFVGALRNAGFAVGGLAAGVALTIGTVEAFHAVIVANIASYLLALGCLAGVRAGGPPVRPAPDLTATRAATPSGWALVARDRDFHVVVGSNLLYALCSMALNVAMPVYADQVLHLPGWVTGAIFTLNTVMCGLGQGLVVRAMSGRRRFRMVGLSNLTFGAGFALMALAGALPPAAAVGGVLVAAVIYTLGELTGGPVLSAIAVDSRSPEVRGRYLAAYQLSWNVAGILAPASFTWLLAHGWASVWLALLAVTVLGLALARVLPVRLPVAAQRIPVG</sequence>
<feature type="transmembrane region" description="Helical" evidence="7">
    <location>
        <begin position="353"/>
        <end position="376"/>
    </location>
</feature>
<feature type="domain" description="Major facilitator superfamily (MFS) profile" evidence="8">
    <location>
        <begin position="221"/>
        <end position="414"/>
    </location>
</feature>
<proteinExistence type="predicted"/>
<gene>
    <name evidence="9" type="ORF">GCM10025862_07970</name>
</gene>
<organism evidence="9 10">
    <name type="scientific">Arsenicicoccus piscis</name>
    <dbReference type="NCBI Taxonomy" id="673954"/>
    <lineage>
        <taxon>Bacteria</taxon>
        <taxon>Bacillati</taxon>
        <taxon>Actinomycetota</taxon>
        <taxon>Actinomycetes</taxon>
        <taxon>Micrococcales</taxon>
        <taxon>Intrasporangiaceae</taxon>
        <taxon>Arsenicicoccus</taxon>
    </lineage>
</organism>
<feature type="transmembrane region" description="Helical" evidence="7">
    <location>
        <begin position="16"/>
        <end position="39"/>
    </location>
</feature>
<feature type="transmembrane region" description="Helical" evidence="7">
    <location>
        <begin position="103"/>
        <end position="125"/>
    </location>
</feature>
<keyword evidence="2" id="KW-0813">Transport</keyword>
<feature type="transmembrane region" description="Helical" evidence="7">
    <location>
        <begin position="315"/>
        <end position="341"/>
    </location>
</feature>